<evidence type="ECO:0000256" key="1">
    <source>
        <dbReference type="SAM" id="MobiDB-lite"/>
    </source>
</evidence>
<dbReference type="InterPro" id="IPR015943">
    <property type="entry name" value="WD40/YVTN_repeat-like_dom_sf"/>
</dbReference>
<dbReference type="EMBL" id="CYGV01001400">
    <property type="protein sequence ID" value="CUA73855.1"/>
    <property type="molecule type" value="Genomic_DNA"/>
</dbReference>
<feature type="region of interest" description="Disordered" evidence="1">
    <location>
        <begin position="1"/>
        <end position="243"/>
    </location>
</feature>
<feature type="compositionally biased region" description="Polar residues" evidence="1">
    <location>
        <begin position="180"/>
        <end position="196"/>
    </location>
</feature>
<proteinExistence type="predicted"/>
<evidence type="ECO:0000313" key="2">
    <source>
        <dbReference type="EMBL" id="CUA73855.1"/>
    </source>
</evidence>
<feature type="compositionally biased region" description="Polar residues" evidence="1">
    <location>
        <begin position="220"/>
        <end position="231"/>
    </location>
</feature>
<accession>A0A0K6G5U8</accession>
<sequence length="971" mass="107634">MEHKEDEQPNESVHGRRKRILPFVKNTSRAQGQKDHQFAPILVPIPPSKPTRGRGHNRGRGSQGRGRGRGRGSASFAVELPQFREVNPWAQLDDLRDYTPQQPTPEPSVVPQPSIGTQPGPSSSRPPPKVPEFVVTRQRLDEWAPGPSMLGPQPPIRPFQNSNKPRKRFLPGKNTKTKDNSQPNTLAGPSVNQQAPQEPADLLRDDDSCPPAKRPRINEEASTSHASSMATQEGAVKPEIEDDTAIKLLQEQSNSGTEFISYDNHPACRSNRDKLISRVKKHRKALKRQEIRALRDQGKEVVAAFIRDDGIAIDWIIPTRDEVDGSTPKSKSPVTAFDDRESNPPEGASPVVPPPANRPLPSHLNPLVISVGRSDDRRSSTPTTTEIAYREITIPLRHLPRDANTRKLEIWALEQMRLLEAELGPVILPPPEFVGLGEYIIGQKLPEGVHPHIKLRYKRTVRVQPVAEPSTDSSELPIAWLVPLLSRTQEETFSLAELMEDFSATPCEYTPTAHLPSVDSPAPTFSLISHLETARSPSAPSSPPPIKDEIDELADDPPSLPGSPIPITEALGKDDADQPQVVTTEGLSQAVSDSSNADLDELQRLRKDLESSRLEAERKHKELEQRILELSQKHSETPAPGSNVEQLPASIRIADEGKSNMLPLRRGKYDKTRRLLAASDSTILHVSWLGVMQLVDRYSRRIVATGFGPDAPSDISVEDACSLSPSSTALALSGNESQLAIATLGEGNFGFLPLQDRPHDAKGVCSIVPVDPQSAITLGHDHRYIHWKFQQDQCSVDPLSLPKLHLCTALAFDPLHSNIITAGSESNKRSKLTLHNLADPMHIPNTVELSNHPHHVHVDPDNPFLLILELARLDDQFQVHDIRMPLYQCVQKFGYQNVVHEKAEFRVRGSSRGNYFARGDTGILRLWDRRSPKSHQIIPVIPHQRVVEVILDRSSISCATEAHHIVTYPIV</sequence>
<dbReference type="SUPFAM" id="SSF101908">
    <property type="entry name" value="Putative isomerase YbhE"/>
    <property type="match status" value="1"/>
</dbReference>
<feature type="compositionally biased region" description="Polar residues" evidence="1">
    <location>
        <begin position="114"/>
        <end position="123"/>
    </location>
</feature>
<organism evidence="2 3">
    <name type="scientific">Rhizoctonia solani</name>
    <dbReference type="NCBI Taxonomy" id="456999"/>
    <lineage>
        <taxon>Eukaryota</taxon>
        <taxon>Fungi</taxon>
        <taxon>Dikarya</taxon>
        <taxon>Basidiomycota</taxon>
        <taxon>Agaricomycotina</taxon>
        <taxon>Agaricomycetes</taxon>
        <taxon>Cantharellales</taxon>
        <taxon>Ceratobasidiaceae</taxon>
        <taxon>Rhizoctonia</taxon>
    </lineage>
</organism>
<dbReference type="AlphaFoldDB" id="A0A0K6G5U8"/>
<protein>
    <submittedName>
        <fullName evidence="2">Fas-binding factor 1 homolog</fullName>
    </submittedName>
</protein>
<keyword evidence="3" id="KW-1185">Reference proteome</keyword>
<reference evidence="2 3" key="1">
    <citation type="submission" date="2015-07" db="EMBL/GenBank/DDBJ databases">
        <authorList>
            <person name="Noorani M."/>
        </authorList>
    </citation>
    <scope>NUCLEOTIDE SEQUENCE [LARGE SCALE GENOMIC DNA]</scope>
    <source>
        <strain evidence="2">BBA 69670</strain>
    </source>
</reference>
<dbReference type="Gene3D" id="2.130.10.10">
    <property type="entry name" value="YVTN repeat-like/Quinoprotein amine dehydrogenase"/>
    <property type="match status" value="1"/>
</dbReference>
<feature type="region of interest" description="Disordered" evidence="1">
    <location>
        <begin position="321"/>
        <end position="362"/>
    </location>
</feature>
<name>A0A0K6G5U8_9AGAM</name>
<feature type="region of interest" description="Disordered" evidence="1">
    <location>
        <begin position="533"/>
        <end position="596"/>
    </location>
</feature>
<gene>
    <name evidence="2" type="ORF">RSOLAG22IIIB_01374</name>
</gene>
<dbReference type="Proteomes" id="UP000044841">
    <property type="component" value="Unassembled WGS sequence"/>
</dbReference>
<feature type="compositionally biased region" description="Polar residues" evidence="1">
    <location>
        <begin position="580"/>
        <end position="596"/>
    </location>
</feature>
<evidence type="ECO:0000313" key="3">
    <source>
        <dbReference type="Proteomes" id="UP000044841"/>
    </source>
</evidence>